<evidence type="ECO:0000313" key="3">
    <source>
        <dbReference type="Proteomes" id="UP001168821"/>
    </source>
</evidence>
<protein>
    <submittedName>
        <fullName evidence="2">Uncharacterized protein</fullName>
    </submittedName>
</protein>
<organism evidence="2 3">
    <name type="scientific">Zophobas morio</name>
    <dbReference type="NCBI Taxonomy" id="2755281"/>
    <lineage>
        <taxon>Eukaryota</taxon>
        <taxon>Metazoa</taxon>
        <taxon>Ecdysozoa</taxon>
        <taxon>Arthropoda</taxon>
        <taxon>Hexapoda</taxon>
        <taxon>Insecta</taxon>
        <taxon>Pterygota</taxon>
        <taxon>Neoptera</taxon>
        <taxon>Endopterygota</taxon>
        <taxon>Coleoptera</taxon>
        <taxon>Polyphaga</taxon>
        <taxon>Cucujiformia</taxon>
        <taxon>Tenebrionidae</taxon>
        <taxon>Zophobas</taxon>
    </lineage>
</organism>
<evidence type="ECO:0000256" key="1">
    <source>
        <dbReference type="SAM" id="MobiDB-lite"/>
    </source>
</evidence>
<gene>
    <name evidence="2" type="ORF">Zmor_010518</name>
</gene>
<keyword evidence="3" id="KW-1185">Reference proteome</keyword>
<dbReference type="EMBL" id="JALNTZ010000003">
    <property type="protein sequence ID" value="KAJ3658797.1"/>
    <property type="molecule type" value="Genomic_DNA"/>
</dbReference>
<reference evidence="2" key="1">
    <citation type="journal article" date="2023" name="G3 (Bethesda)">
        <title>Whole genome assemblies of Zophobas morio and Tenebrio molitor.</title>
        <authorList>
            <person name="Kaur S."/>
            <person name="Stinson S.A."/>
            <person name="diCenzo G.C."/>
        </authorList>
    </citation>
    <scope>NUCLEOTIDE SEQUENCE</scope>
    <source>
        <strain evidence="2">QUZm001</strain>
    </source>
</reference>
<evidence type="ECO:0000313" key="2">
    <source>
        <dbReference type="EMBL" id="KAJ3658797.1"/>
    </source>
</evidence>
<dbReference type="AlphaFoldDB" id="A0AA38IR69"/>
<proteinExistence type="predicted"/>
<comment type="caution">
    <text evidence="2">The sequence shown here is derived from an EMBL/GenBank/DDBJ whole genome shotgun (WGS) entry which is preliminary data.</text>
</comment>
<feature type="compositionally biased region" description="Basic and acidic residues" evidence="1">
    <location>
        <begin position="13"/>
        <end position="24"/>
    </location>
</feature>
<sequence length="86" mass="10029">MSRMCKKRLLNSSEERTHRKSSVDRRIERAQPYCLLVGGTWNGTPADSRRCTGNTQGRRFKGQAWNDYPRTLLLQCSFGIRLRQNL</sequence>
<accession>A0AA38IR69</accession>
<feature type="region of interest" description="Disordered" evidence="1">
    <location>
        <begin position="1"/>
        <end position="24"/>
    </location>
</feature>
<name>A0AA38IR69_9CUCU</name>
<dbReference type="Proteomes" id="UP001168821">
    <property type="component" value="Unassembled WGS sequence"/>
</dbReference>